<dbReference type="GO" id="GO:0036307">
    <property type="term" value="F:23S rRNA (adenine(2030)-N(6))-methyltransferase activity"/>
    <property type="evidence" value="ECO:0007669"/>
    <property type="project" value="UniProtKB-UniRule"/>
</dbReference>
<name>A0A1W6CUW4_9RHOB</name>
<dbReference type="Proteomes" id="UP000193017">
    <property type="component" value="Chromosome"/>
</dbReference>
<evidence type="ECO:0000256" key="1">
    <source>
        <dbReference type="HAMAP-Rule" id="MF_00934"/>
    </source>
</evidence>
<feature type="binding site" evidence="1">
    <location>
        <begin position="143"/>
        <end position="144"/>
    </location>
    <ligand>
        <name>S-adenosyl-L-methionine</name>
        <dbReference type="ChEBI" id="CHEBI:59789"/>
    </ligand>
</feature>
<dbReference type="AlphaFoldDB" id="A0A1W6CUW4"/>
<keyword evidence="1" id="KW-0949">S-adenosyl-L-methionine</keyword>
<feature type="site" description="Interaction with substrate rRNA" evidence="1">
    <location>
        <position position="4"/>
    </location>
</feature>
<accession>A0A1W6CUW4</accession>
<dbReference type="KEGG" id="pcon:B0A89_02300"/>
<dbReference type="Pfam" id="PF04378">
    <property type="entry name" value="RsmJ"/>
    <property type="match status" value="1"/>
</dbReference>
<dbReference type="GO" id="GO:0003723">
    <property type="term" value="F:RNA binding"/>
    <property type="evidence" value="ECO:0007669"/>
    <property type="project" value="UniProtKB-UniRule"/>
</dbReference>
<organism evidence="2 3">
    <name type="scientific">Paracoccus contaminans</name>
    <dbReference type="NCBI Taxonomy" id="1945662"/>
    <lineage>
        <taxon>Bacteria</taxon>
        <taxon>Pseudomonadati</taxon>
        <taxon>Pseudomonadota</taxon>
        <taxon>Alphaproteobacteria</taxon>
        <taxon>Rhodobacterales</taxon>
        <taxon>Paracoccaceae</taxon>
        <taxon>Paracoccus</taxon>
    </lineage>
</organism>
<reference evidence="2 3" key="1">
    <citation type="submission" date="2017-03" db="EMBL/GenBank/DDBJ databases">
        <title>Genome sequence of Paracoccus contaminans isolated from a water microcosm.</title>
        <authorList>
            <person name="Aurass P."/>
            <person name="Karste S."/>
            <person name="Trost E."/>
            <person name="Glaeser S.P."/>
            <person name="Kaempfer P."/>
            <person name="Flieger A."/>
        </authorList>
    </citation>
    <scope>NUCLEOTIDE SEQUENCE [LARGE SCALE GENOMIC DNA]</scope>
    <source>
        <strain evidence="3">RKI 16-01929T\LMG 29738T\CCM 8701T\CIP 111112T</strain>
    </source>
</reference>
<comment type="similarity">
    <text evidence="1">Belongs to the RlmJ family.</text>
</comment>
<dbReference type="EC" id="2.1.1.266" evidence="1"/>
<dbReference type="PANTHER" id="PTHR37426:SF1">
    <property type="entry name" value="RIBOSOMAL RNA LARGE SUBUNIT METHYLTRANSFERASE J"/>
    <property type="match status" value="1"/>
</dbReference>
<dbReference type="HAMAP" id="MF_00934">
    <property type="entry name" value="23SrRNA_methyltr_J"/>
    <property type="match status" value="1"/>
</dbReference>
<dbReference type="PANTHER" id="PTHR37426">
    <property type="entry name" value="RIBOSOMAL RNA LARGE SUBUNIT METHYLTRANSFERASE J"/>
    <property type="match status" value="1"/>
</dbReference>
<feature type="binding site" evidence="1">
    <location>
        <position position="117"/>
    </location>
    <ligand>
        <name>S-adenosyl-L-methionine</name>
        <dbReference type="ChEBI" id="CHEBI:59789"/>
    </ligand>
</feature>
<keyword evidence="3" id="KW-1185">Reference proteome</keyword>
<comment type="function">
    <text evidence="1">Specifically methylates the adenine in position 2030 of 23S rRNA.</text>
</comment>
<evidence type="ECO:0000313" key="2">
    <source>
        <dbReference type="EMBL" id="ARJ68641.1"/>
    </source>
</evidence>
<protein>
    <recommendedName>
        <fullName evidence="1">Ribosomal RNA large subunit methyltransferase J</fullName>
        <ecNumber evidence="1">2.1.1.266</ecNumber>
    </recommendedName>
    <alternativeName>
        <fullName evidence="1">23S rRNA (adenine(2030)-N6)-methyltransferase</fullName>
    </alternativeName>
    <alternativeName>
        <fullName evidence="1">23S rRNA m6A2030 methyltransferase</fullName>
    </alternativeName>
</protein>
<sequence length="262" mass="28365">MLSYQHAYHAGNLADVHKHALLAVALARLTDKPKPLSYLETHAGRGLYDLRAPEALRTGEAAAGIGRVLAGGWFPPGHPLAAALHRVRHAHGVDSYPGSPLIAAHFLRPDDSLHLAELHPGEFALLQDAISGMAPRADLRRDDGFAFANALLPPLPRRGMLLVDPSYEIKADYDRLPGWIARMARKWNVGVIALWYPLLADDRHRAMVTALAADHPGALLSEVRFAPARPGHGMTGSGMFVINPPWGLADEAARLGRLYAGL</sequence>
<dbReference type="RefSeq" id="WP_085376756.1">
    <property type="nucleotide sequence ID" value="NZ_CP020612.1"/>
</dbReference>
<feature type="binding site" evidence="1">
    <location>
        <position position="42"/>
    </location>
    <ligand>
        <name>S-adenosyl-L-methionine</name>
        <dbReference type="ChEBI" id="CHEBI:59789"/>
    </ligand>
</feature>
<dbReference type="GO" id="GO:0005829">
    <property type="term" value="C:cytosol"/>
    <property type="evidence" value="ECO:0007669"/>
    <property type="project" value="TreeGrafter"/>
</dbReference>
<proteinExistence type="inferred from homology"/>
<feature type="binding site" evidence="1">
    <location>
        <position position="164"/>
    </location>
    <ligand>
        <name>S-adenosyl-L-methionine</name>
        <dbReference type="ChEBI" id="CHEBI:59789"/>
    </ligand>
</feature>
<dbReference type="Gene3D" id="3.40.50.150">
    <property type="entry name" value="Vaccinia Virus protein VP39"/>
    <property type="match status" value="1"/>
</dbReference>
<keyword evidence="1 2" id="KW-0808">Transferase</keyword>
<dbReference type="InterPro" id="IPR029063">
    <property type="entry name" value="SAM-dependent_MTases_sf"/>
</dbReference>
<dbReference type="OrthoDB" id="9791274at2"/>
<dbReference type="SUPFAM" id="SSF53335">
    <property type="entry name" value="S-adenosyl-L-methionine-dependent methyltransferases"/>
    <property type="match status" value="1"/>
</dbReference>
<feature type="binding site" evidence="1">
    <location>
        <position position="19"/>
    </location>
    <ligand>
        <name>S-adenosyl-L-methionine</name>
        <dbReference type="ChEBI" id="CHEBI:59789"/>
    </ligand>
</feature>
<feature type="active site" description="Proton acceptor" evidence="1">
    <location>
        <position position="164"/>
    </location>
</feature>
<keyword evidence="1" id="KW-0698">rRNA processing</keyword>
<dbReference type="EMBL" id="CP020612">
    <property type="protein sequence ID" value="ARJ68641.1"/>
    <property type="molecule type" value="Genomic_DNA"/>
</dbReference>
<evidence type="ECO:0000313" key="3">
    <source>
        <dbReference type="Proteomes" id="UP000193017"/>
    </source>
</evidence>
<feature type="binding site" evidence="1">
    <location>
        <position position="99"/>
    </location>
    <ligand>
        <name>S-adenosyl-L-methionine</name>
        <dbReference type="ChEBI" id="CHEBI:59789"/>
    </ligand>
</feature>
<keyword evidence="1 2" id="KW-0489">Methyltransferase</keyword>
<dbReference type="InterPro" id="IPR007473">
    <property type="entry name" value="RlmJ"/>
</dbReference>
<comment type="catalytic activity">
    <reaction evidence="1">
        <text>adenosine(2030) in 23S rRNA + S-adenosyl-L-methionine = N(6)-methyladenosine(2030) in 23S rRNA + S-adenosyl-L-homocysteine + H(+)</text>
        <dbReference type="Rhea" id="RHEA:43736"/>
        <dbReference type="Rhea" id="RHEA-COMP:10668"/>
        <dbReference type="Rhea" id="RHEA-COMP:10669"/>
        <dbReference type="ChEBI" id="CHEBI:15378"/>
        <dbReference type="ChEBI" id="CHEBI:57856"/>
        <dbReference type="ChEBI" id="CHEBI:59789"/>
        <dbReference type="ChEBI" id="CHEBI:74411"/>
        <dbReference type="ChEBI" id="CHEBI:74449"/>
        <dbReference type="EC" id="2.1.1.266"/>
    </reaction>
</comment>
<comment type="subunit">
    <text evidence="1">Monomer.</text>
</comment>
<dbReference type="GO" id="GO:0070475">
    <property type="term" value="P:rRNA base methylation"/>
    <property type="evidence" value="ECO:0007669"/>
    <property type="project" value="UniProtKB-UniRule"/>
</dbReference>
<gene>
    <name evidence="1" type="primary">rlmJ</name>
    <name evidence="2" type="ORF">B0A89_02300</name>
</gene>
<keyword evidence="1" id="KW-0694">RNA-binding</keyword>